<keyword evidence="1" id="KW-0472">Membrane</keyword>
<protein>
    <recommendedName>
        <fullName evidence="4">DUF5652 domain-containing protein</fullName>
    </recommendedName>
</protein>
<keyword evidence="1" id="KW-0812">Transmembrane</keyword>
<feature type="transmembrane region" description="Helical" evidence="1">
    <location>
        <begin position="16"/>
        <end position="36"/>
    </location>
</feature>
<dbReference type="RefSeq" id="WP_274192351.1">
    <property type="nucleotide sequence ID" value="NZ_BAABHN010000024.1"/>
</dbReference>
<evidence type="ECO:0000313" key="3">
    <source>
        <dbReference type="Proteomes" id="UP001595909"/>
    </source>
</evidence>
<reference evidence="3" key="1">
    <citation type="journal article" date="2019" name="Int. J. Syst. Evol. Microbiol.">
        <title>The Global Catalogue of Microorganisms (GCM) 10K type strain sequencing project: providing services to taxonomists for standard genome sequencing and annotation.</title>
        <authorList>
            <consortium name="The Broad Institute Genomics Platform"/>
            <consortium name="The Broad Institute Genome Sequencing Center for Infectious Disease"/>
            <person name="Wu L."/>
            <person name="Ma J."/>
        </authorList>
    </citation>
    <scope>NUCLEOTIDE SEQUENCE [LARGE SCALE GENOMIC DNA]</scope>
    <source>
        <strain evidence="3">CCUG 50347</strain>
    </source>
</reference>
<dbReference type="Proteomes" id="UP001595909">
    <property type="component" value="Unassembled WGS sequence"/>
</dbReference>
<sequence length="79" mass="8605">MGSTRWNDLDPRIQRTIVFAAGVEIGLKIAALIDLAPRPRDEIRGEKVAWAAAITLINAAGVVPVVYFLHGRVGRTRPS</sequence>
<proteinExistence type="predicted"/>
<evidence type="ECO:0000313" key="2">
    <source>
        <dbReference type="EMBL" id="MFC4833236.1"/>
    </source>
</evidence>
<name>A0ABV9RG98_9PSEU</name>
<dbReference type="EMBL" id="JBHSIM010000024">
    <property type="protein sequence ID" value="MFC4833236.1"/>
    <property type="molecule type" value="Genomic_DNA"/>
</dbReference>
<comment type="caution">
    <text evidence="2">The sequence shown here is derived from an EMBL/GenBank/DDBJ whole genome shotgun (WGS) entry which is preliminary data.</text>
</comment>
<keyword evidence="1" id="KW-1133">Transmembrane helix</keyword>
<keyword evidence="3" id="KW-1185">Reference proteome</keyword>
<evidence type="ECO:0000256" key="1">
    <source>
        <dbReference type="SAM" id="Phobius"/>
    </source>
</evidence>
<evidence type="ECO:0008006" key="4">
    <source>
        <dbReference type="Google" id="ProtNLM"/>
    </source>
</evidence>
<accession>A0ABV9RG98</accession>
<feature type="transmembrane region" description="Helical" evidence="1">
    <location>
        <begin position="48"/>
        <end position="69"/>
    </location>
</feature>
<organism evidence="2 3">
    <name type="scientific">Actinomycetospora chibensis</name>
    <dbReference type="NCBI Taxonomy" id="663606"/>
    <lineage>
        <taxon>Bacteria</taxon>
        <taxon>Bacillati</taxon>
        <taxon>Actinomycetota</taxon>
        <taxon>Actinomycetes</taxon>
        <taxon>Pseudonocardiales</taxon>
        <taxon>Pseudonocardiaceae</taxon>
        <taxon>Actinomycetospora</taxon>
    </lineage>
</organism>
<gene>
    <name evidence="2" type="ORF">ACFPEL_12545</name>
</gene>